<dbReference type="RefSeq" id="WP_112784558.1">
    <property type="nucleotide sequence ID" value="NZ_CP030041.1"/>
</dbReference>
<dbReference type="PANTHER" id="PTHR10900">
    <property type="entry name" value="PERIOSTIN-RELATED"/>
    <property type="match status" value="1"/>
</dbReference>
<dbReference type="SMART" id="SM00554">
    <property type="entry name" value="FAS1"/>
    <property type="match status" value="2"/>
</dbReference>
<dbReference type="InterPro" id="IPR000782">
    <property type="entry name" value="FAS1_domain"/>
</dbReference>
<dbReference type="InterPro" id="IPR036378">
    <property type="entry name" value="FAS1_dom_sf"/>
</dbReference>
<name>A0A2Z4IJ76_9BACT</name>
<dbReference type="InterPro" id="IPR050904">
    <property type="entry name" value="Adhesion/Biosynth-related"/>
</dbReference>
<dbReference type="OrthoDB" id="659398at2"/>
<organism evidence="2 3">
    <name type="scientific">Echinicola strongylocentroti</name>
    <dbReference type="NCBI Taxonomy" id="1795355"/>
    <lineage>
        <taxon>Bacteria</taxon>
        <taxon>Pseudomonadati</taxon>
        <taxon>Bacteroidota</taxon>
        <taxon>Cytophagia</taxon>
        <taxon>Cytophagales</taxon>
        <taxon>Cyclobacteriaceae</taxon>
        <taxon>Echinicola</taxon>
    </lineage>
</organism>
<dbReference type="PROSITE" id="PS50213">
    <property type="entry name" value="FAS1"/>
    <property type="match status" value="2"/>
</dbReference>
<evidence type="ECO:0000259" key="1">
    <source>
        <dbReference type="PROSITE" id="PS50213"/>
    </source>
</evidence>
<dbReference type="PROSITE" id="PS51257">
    <property type="entry name" value="PROKAR_LIPOPROTEIN"/>
    <property type="match status" value="1"/>
</dbReference>
<dbReference type="EMBL" id="CP030041">
    <property type="protein sequence ID" value="AWW31181.1"/>
    <property type="molecule type" value="Genomic_DNA"/>
</dbReference>
<dbReference type="Proteomes" id="UP000248688">
    <property type="component" value="Chromosome"/>
</dbReference>
<feature type="domain" description="FAS1" evidence="1">
    <location>
        <begin position="572"/>
        <end position="739"/>
    </location>
</feature>
<gene>
    <name evidence="2" type="ORF">DN752_14180</name>
</gene>
<dbReference type="SUPFAM" id="SSF82153">
    <property type="entry name" value="FAS1 domain"/>
    <property type="match status" value="3"/>
</dbReference>
<evidence type="ECO:0000313" key="3">
    <source>
        <dbReference type="Proteomes" id="UP000248688"/>
    </source>
</evidence>
<accession>A0A2Z4IJ76</accession>
<evidence type="ECO:0000313" key="2">
    <source>
        <dbReference type="EMBL" id="AWW31181.1"/>
    </source>
</evidence>
<dbReference type="Pfam" id="PF02469">
    <property type="entry name" value="Fasciclin"/>
    <property type="match status" value="2"/>
</dbReference>
<proteinExistence type="predicted"/>
<dbReference type="AlphaFoldDB" id="A0A2Z4IJ76"/>
<reference evidence="2 3" key="1">
    <citation type="submission" date="2018-06" db="EMBL/GenBank/DDBJ databases">
        <title>Echinicola strongylocentroti sp. nov., isolated from a sea urchin Strongylocentrotus intermedius.</title>
        <authorList>
            <person name="Bae S.S."/>
        </authorList>
    </citation>
    <scope>NUCLEOTIDE SEQUENCE [LARGE SCALE GENOMIC DNA]</scope>
    <source>
        <strain evidence="2 3">MEBiC08714</strain>
    </source>
</reference>
<dbReference type="PANTHER" id="PTHR10900:SF77">
    <property type="entry name" value="FI19380P1"/>
    <property type="match status" value="1"/>
</dbReference>
<dbReference type="Gene3D" id="2.30.180.10">
    <property type="entry name" value="FAS1 domain"/>
    <property type="match status" value="2"/>
</dbReference>
<protein>
    <submittedName>
        <fullName evidence="2">Fasciclin</fullName>
    </submittedName>
</protein>
<dbReference type="KEGG" id="est:DN752_14180"/>
<keyword evidence="3" id="KW-1185">Reference proteome</keyword>
<sequence>MNNFTKLLFACFCLSGVFLFGCKEEFDDYYARPEGLEGPVYQMLSDSVRFRGDFDHYLALVDRAGYKQTLSSAGYWTVFAPNDEAFEQYFQDNGLSGIDDISDEKAYEIVTYSLVYNAYSMRDLGYYQTGPGNDTLSSAFRRKTAYYKGVYKDDVYGQELDVVDANRNGVATYNINDNNNKYIPYYVQHYLDQMNLTADDIEGFYDRPYSGAQVANANVVQSNVPAENGYIHTVDRVIEPMPNIADYLKGKPEYSLFKSILEMDFRDEENNTAVNYDGTTYPELTERFGPVYDLSGPVYVKSYTGTYAFAPNNENFLTGGNDAQSDSWTLFAPNNEALQQFLDEVLLEYYGELANVPDPILFDFVNMHMWQTALWPSRFTLVSNLLNEEARFDAETDLVERKVLSNGLFYGTNQVQQGNFFFTVYSRPYLDPSYSIMLELLNSYRFTVSDPGQNFAMLMMSNQQLNDAGFVYDPGARDVWTYNGSAAQAYERLIRMLEMSIIKLGSSEELEDISGSGIVETLGGEYIRYENGQFFASGNIDSGEYIDVNESETYEAVNGRDFYTEGLVAYTEKVLAEIILETPQFAKFAEYLENSSIYNASTLQIEGVSPGQFFTVLVPSDEAIAAAVAAGKIPADPMTSDAAEREAITAFLKYHFVPRNTIVPDGKKIVSENGEEFSTLLASLDGEIKEVVIDNSANGFQPPYTMTVTDLQGNVANVDIPNSNVLGSYAVLHQIDRVLESN</sequence>
<feature type="domain" description="FAS1" evidence="1">
    <location>
        <begin position="41"/>
        <end position="238"/>
    </location>
</feature>